<feature type="domain" description="Histidine kinase" evidence="16">
    <location>
        <begin position="441"/>
        <end position="661"/>
    </location>
</feature>
<evidence type="ECO:0000256" key="6">
    <source>
        <dbReference type="ARBA" id="ARBA00022692"/>
    </source>
</evidence>
<dbReference type="InterPro" id="IPR036097">
    <property type="entry name" value="HisK_dim/P_sf"/>
</dbReference>
<feature type="signal peptide" evidence="15">
    <location>
        <begin position="1"/>
        <end position="28"/>
    </location>
</feature>
<name>A0ABV9LXU6_9ALTE</name>
<dbReference type="InterPro" id="IPR011006">
    <property type="entry name" value="CheY-like_superfamily"/>
</dbReference>
<dbReference type="Proteomes" id="UP001595897">
    <property type="component" value="Unassembled WGS sequence"/>
</dbReference>
<evidence type="ECO:0000256" key="15">
    <source>
        <dbReference type="SAM" id="SignalP"/>
    </source>
</evidence>
<dbReference type="InterPro" id="IPR036890">
    <property type="entry name" value="HATPase_C_sf"/>
</dbReference>
<keyword evidence="7" id="KW-0547">Nucleotide-binding</keyword>
<feature type="domain" description="Response regulatory" evidence="17">
    <location>
        <begin position="808"/>
        <end position="924"/>
    </location>
</feature>
<dbReference type="InterPro" id="IPR005467">
    <property type="entry name" value="His_kinase_dom"/>
</dbReference>
<evidence type="ECO:0000256" key="7">
    <source>
        <dbReference type="ARBA" id="ARBA00022741"/>
    </source>
</evidence>
<dbReference type="SMART" id="SM00387">
    <property type="entry name" value="HATPase_c"/>
    <property type="match status" value="1"/>
</dbReference>
<dbReference type="Gene3D" id="3.30.565.10">
    <property type="entry name" value="Histidine kinase-like ATPase, C-terminal domain"/>
    <property type="match status" value="1"/>
</dbReference>
<dbReference type="InterPro" id="IPR036641">
    <property type="entry name" value="HPT_dom_sf"/>
</dbReference>
<feature type="chain" id="PRO_5046595755" description="histidine kinase" evidence="15">
    <location>
        <begin position="29"/>
        <end position="1048"/>
    </location>
</feature>
<feature type="transmembrane region" description="Helical" evidence="14">
    <location>
        <begin position="255"/>
        <end position="272"/>
    </location>
</feature>
<feature type="modified residue" description="Phosphohistidine" evidence="12">
    <location>
        <position position="989"/>
    </location>
</feature>
<feature type="transmembrane region" description="Helical" evidence="14">
    <location>
        <begin position="284"/>
        <end position="304"/>
    </location>
</feature>
<keyword evidence="5 13" id="KW-0597">Phosphoprotein</keyword>
<dbReference type="InterPro" id="IPR008207">
    <property type="entry name" value="Sig_transdc_His_kin_Hpt_dom"/>
</dbReference>
<dbReference type="Pfam" id="PF00072">
    <property type="entry name" value="Response_reg"/>
    <property type="match status" value="1"/>
</dbReference>
<dbReference type="InterPro" id="IPR004358">
    <property type="entry name" value="Sig_transdc_His_kin-like_C"/>
</dbReference>
<keyword evidence="10" id="KW-0902">Two-component regulatory system</keyword>
<evidence type="ECO:0000256" key="3">
    <source>
        <dbReference type="ARBA" id="ARBA00012438"/>
    </source>
</evidence>
<feature type="transmembrane region" description="Helical" evidence="14">
    <location>
        <begin position="216"/>
        <end position="235"/>
    </location>
</feature>
<dbReference type="Pfam" id="PF07696">
    <property type="entry name" value="7TMR-DISMED2"/>
    <property type="match status" value="1"/>
</dbReference>
<feature type="domain" description="HPt" evidence="18">
    <location>
        <begin position="950"/>
        <end position="1043"/>
    </location>
</feature>
<dbReference type="PROSITE" id="PS50110">
    <property type="entry name" value="RESPONSE_REGULATORY"/>
    <property type="match status" value="1"/>
</dbReference>
<dbReference type="SMART" id="SM00388">
    <property type="entry name" value="HisKA"/>
    <property type="match status" value="1"/>
</dbReference>
<keyword evidence="8" id="KW-0067">ATP-binding</keyword>
<evidence type="ECO:0000256" key="4">
    <source>
        <dbReference type="ARBA" id="ARBA00022475"/>
    </source>
</evidence>
<comment type="caution">
    <text evidence="19">The sequence shown here is derived from an EMBL/GenBank/DDBJ whole genome shotgun (WGS) entry which is preliminary data.</text>
</comment>
<reference evidence="20" key="1">
    <citation type="journal article" date="2019" name="Int. J. Syst. Evol. Microbiol.">
        <title>The Global Catalogue of Microorganisms (GCM) 10K type strain sequencing project: providing services to taxonomists for standard genome sequencing and annotation.</title>
        <authorList>
            <consortium name="The Broad Institute Genomics Platform"/>
            <consortium name="The Broad Institute Genome Sequencing Center for Infectious Disease"/>
            <person name="Wu L."/>
            <person name="Ma J."/>
        </authorList>
    </citation>
    <scope>NUCLEOTIDE SEQUENCE [LARGE SCALE GENOMIC DNA]</scope>
    <source>
        <strain evidence="20">KACC 12507</strain>
    </source>
</reference>
<keyword evidence="6 14" id="KW-0812">Transmembrane</keyword>
<dbReference type="CDD" id="cd17546">
    <property type="entry name" value="REC_hyHK_CKI1_RcsC-like"/>
    <property type="match status" value="1"/>
</dbReference>
<dbReference type="EC" id="2.7.13.3" evidence="3"/>
<evidence type="ECO:0000259" key="18">
    <source>
        <dbReference type="PROSITE" id="PS50894"/>
    </source>
</evidence>
<dbReference type="SUPFAM" id="SSF47384">
    <property type="entry name" value="Homodimeric domain of signal transducing histidine kinase"/>
    <property type="match status" value="1"/>
</dbReference>
<protein>
    <recommendedName>
        <fullName evidence="3">histidine kinase</fullName>
        <ecNumber evidence="3">2.7.13.3</ecNumber>
    </recommendedName>
</protein>
<dbReference type="CDD" id="cd16922">
    <property type="entry name" value="HATPase_EvgS-ArcB-TorS-like"/>
    <property type="match status" value="1"/>
</dbReference>
<dbReference type="Gene3D" id="1.10.287.130">
    <property type="match status" value="1"/>
</dbReference>
<comment type="subcellular location">
    <subcellularLocation>
        <location evidence="2">Cell membrane</location>
        <topology evidence="2">Multi-pass membrane protein</topology>
    </subcellularLocation>
</comment>
<evidence type="ECO:0000256" key="9">
    <source>
        <dbReference type="ARBA" id="ARBA00022989"/>
    </source>
</evidence>
<keyword evidence="9 14" id="KW-1133">Transmembrane helix</keyword>
<accession>A0ABV9LXU6</accession>
<dbReference type="PRINTS" id="PR00344">
    <property type="entry name" value="BCTRLSENSOR"/>
</dbReference>
<evidence type="ECO:0000313" key="19">
    <source>
        <dbReference type="EMBL" id="MFC4700974.1"/>
    </source>
</evidence>
<dbReference type="InterPro" id="IPR011622">
    <property type="entry name" value="7TMR_DISM_rcpt_extracell_dom2"/>
</dbReference>
<keyword evidence="20" id="KW-1185">Reference proteome</keyword>
<dbReference type="InterPro" id="IPR003594">
    <property type="entry name" value="HATPase_dom"/>
</dbReference>
<keyword evidence="11 14" id="KW-0472">Membrane</keyword>
<dbReference type="CDD" id="cd00082">
    <property type="entry name" value="HisKA"/>
    <property type="match status" value="1"/>
</dbReference>
<keyword evidence="4" id="KW-1003">Cell membrane</keyword>
<dbReference type="Pfam" id="PF02518">
    <property type="entry name" value="HATPase_c"/>
    <property type="match status" value="1"/>
</dbReference>
<dbReference type="PANTHER" id="PTHR45339">
    <property type="entry name" value="HYBRID SIGNAL TRANSDUCTION HISTIDINE KINASE J"/>
    <property type="match status" value="1"/>
</dbReference>
<evidence type="ECO:0000256" key="14">
    <source>
        <dbReference type="SAM" id="Phobius"/>
    </source>
</evidence>
<evidence type="ECO:0000256" key="11">
    <source>
        <dbReference type="ARBA" id="ARBA00023136"/>
    </source>
</evidence>
<dbReference type="SUPFAM" id="SSF55874">
    <property type="entry name" value="ATPase domain of HSP90 chaperone/DNA topoisomerase II/histidine kinase"/>
    <property type="match status" value="1"/>
</dbReference>
<dbReference type="Gene3D" id="3.40.50.2300">
    <property type="match status" value="1"/>
</dbReference>
<evidence type="ECO:0000256" key="2">
    <source>
        <dbReference type="ARBA" id="ARBA00004651"/>
    </source>
</evidence>
<dbReference type="PANTHER" id="PTHR45339:SF1">
    <property type="entry name" value="HYBRID SIGNAL TRANSDUCTION HISTIDINE KINASE J"/>
    <property type="match status" value="1"/>
</dbReference>
<evidence type="ECO:0000256" key="10">
    <source>
        <dbReference type="ARBA" id="ARBA00023012"/>
    </source>
</evidence>
<evidence type="ECO:0000313" key="20">
    <source>
        <dbReference type="Proteomes" id="UP001595897"/>
    </source>
</evidence>
<evidence type="ECO:0000259" key="16">
    <source>
        <dbReference type="PROSITE" id="PS50109"/>
    </source>
</evidence>
<dbReference type="PROSITE" id="PS50109">
    <property type="entry name" value="HIS_KIN"/>
    <property type="match status" value="1"/>
</dbReference>
<dbReference type="SMART" id="SM00448">
    <property type="entry name" value="REC"/>
    <property type="match status" value="1"/>
</dbReference>
<dbReference type="Gene3D" id="2.60.40.2380">
    <property type="match status" value="1"/>
</dbReference>
<organism evidence="19 20">
    <name type="scientific">Glaciecola siphonariae</name>
    <dbReference type="NCBI Taxonomy" id="521012"/>
    <lineage>
        <taxon>Bacteria</taxon>
        <taxon>Pseudomonadati</taxon>
        <taxon>Pseudomonadota</taxon>
        <taxon>Gammaproteobacteria</taxon>
        <taxon>Alteromonadales</taxon>
        <taxon>Alteromonadaceae</taxon>
        <taxon>Glaciecola</taxon>
    </lineage>
</organism>
<evidence type="ECO:0000256" key="1">
    <source>
        <dbReference type="ARBA" id="ARBA00000085"/>
    </source>
</evidence>
<dbReference type="Pfam" id="PF01627">
    <property type="entry name" value="Hpt"/>
    <property type="match status" value="1"/>
</dbReference>
<dbReference type="SUPFAM" id="SSF52172">
    <property type="entry name" value="CheY-like"/>
    <property type="match status" value="1"/>
</dbReference>
<dbReference type="PROSITE" id="PS50894">
    <property type="entry name" value="HPT"/>
    <property type="match status" value="1"/>
</dbReference>
<evidence type="ECO:0000256" key="5">
    <source>
        <dbReference type="ARBA" id="ARBA00022553"/>
    </source>
</evidence>
<feature type="transmembrane region" description="Helical" evidence="14">
    <location>
        <begin position="186"/>
        <end position="204"/>
    </location>
</feature>
<evidence type="ECO:0000256" key="13">
    <source>
        <dbReference type="PROSITE-ProRule" id="PRU00169"/>
    </source>
</evidence>
<proteinExistence type="predicted"/>
<feature type="transmembrane region" description="Helical" evidence="14">
    <location>
        <begin position="343"/>
        <end position="364"/>
    </location>
</feature>
<dbReference type="InterPro" id="IPR011623">
    <property type="entry name" value="7TMR_DISM_rcpt_extracell_dom1"/>
</dbReference>
<comment type="catalytic activity">
    <reaction evidence="1">
        <text>ATP + protein L-histidine = ADP + protein N-phospho-L-histidine.</text>
        <dbReference type="EC" id="2.7.13.3"/>
    </reaction>
</comment>
<dbReference type="Pfam" id="PF07695">
    <property type="entry name" value="7TMR-DISM_7TM"/>
    <property type="match status" value="1"/>
</dbReference>
<dbReference type="SUPFAM" id="SSF47226">
    <property type="entry name" value="Histidine-containing phosphotransfer domain, HPT domain"/>
    <property type="match status" value="1"/>
</dbReference>
<evidence type="ECO:0000256" key="12">
    <source>
        <dbReference type="PROSITE-ProRule" id="PRU00110"/>
    </source>
</evidence>
<dbReference type="InterPro" id="IPR001789">
    <property type="entry name" value="Sig_transdc_resp-reg_receiver"/>
</dbReference>
<sequence>MNKLMSNVAFCMFLCLSLLVLHVPQALADNKIVLTQTEDAELVTPKFAVYWQDGEPLSFDSFRANKDTMPYQFSQQSNFGFVRDGLWFHARVTNQTELNDWVLSVRFAQLQDAQLYLMYRGDVIYQGTDGIKNKTSRYANPTFEFSLPKDETIDIFLYASSSSMSLLAPIYIQPEAVHDLTNQIDFLLWGGFYGAILILAMYAITFSFNYPSINNLLFFSHIAIVLLWQLNWSGHSHLLGGQFSALFNILKPEELLILLGISSSAFTLNLLPKTLYSKQLRLSLIMFVGIAALGLLLLQVPSLSIEWRFIVTYSVGFSGLGINFLSALQAFKHQYVPARPIMIGWAIMSLGAILSTLYIFGYLSTNTFNAQLFQLALNIQAGAFLLAIVSRTQSELETELVQARADAENNFILVEEQNVHLEMARRDAVKASEVKSQFLANMSHEIRTPLNAIIGFSKELESKVNVAEREEHIKIVNSAASDLLTLVNDILDFSKMEAGHLSLNAKPFRPKDLFEDIAATMSKTAHLKQLEFIYDVDDMPKYLIGDVFRLKQLLTNLISNALKFTNYGHVALRAKVLSLTSVECLLSIKIEDSGIGISENDVNSIFTAFHQLDDELNRSYQGTGLGLVICQELVYLMHGELTVQSAPSQGSTFEAQIPFKVQPLTSNKNEVLPFMGRKAFVFDKWEASRRTLASQLKLSGFEVSSFESLPILREHLVEDAYLFVTLALKDAAQRHLIFDQLKDFAPANTVLLFSGPSPPNPLMSILPVSTKVVRLPLTARKIAALESTVQLAKPSVNERQIMQLPSVRMLAVDDMELNLRLLETWLKKSPITLDLAYDGASAIKKCEQVEYDLILMDIQMPSMDGIETTKHIRKTTRNMGTPIIAVTAHALEAEKQHFFESGLEDFLSKPIQLDNLIELINEWCDMPEQSVDKLPESIDWELAMFRSNQNPEVAMSFMDDFITHLSEHKKDIAHYGDHHQIENVLASIHKLHGACCYTGVPRLQAMCFEIEAALKKDPHYHYEDKIEELVAEMSLLESDWSRRRQRFV</sequence>
<gene>
    <name evidence="19" type="ORF">ACFO4O_12445</name>
</gene>
<keyword evidence="15" id="KW-0732">Signal</keyword>
<dbReference type="Gene3D" id="1.20.120.160">
    <property type="entry name" value="HPT domain"/>
    <property type="match status" value="1"/>
</dbReference>
<evidence type="ECO:0000256" key="8">
    <source>
        <dbReference type="ARBA" id="ARBA00022840"/>
    </source>
</evidence>
<dbReference type="Pfam" id="PF00512">
    <property type="entry name" value="HisKA"/>
    <property type="match status" value="1"/>
</dbReference>
<evidence type="ECO:0000259" key="17">
    <source>
        <dbReference type="PROSITE" id="PS50110"/>
    </source>
</evidence>
<dbReference type="InterPro" id="IPR003661">
    <property type="entry name" value="HisK_dim/P_dom"/>
</dbReference>
<dbReference type="RefSeq" id="WP_382409003.1">
    <property type="nucleotide sequence ID" value="NZ_JBHSGU010000005.1"/>
</dbReference>
<feature type="transmembrane region" description="Helical" evidence="14">
    <location>
        <begin position="310"/>
        <end position="331"/>
    </location>
</feature>
<feature type="modified residue" description="4-aspartylphosphate" evidence="13">
    <location>
        <position position="857"/>
    </location>
</feature>
<dbReference type="EMBL" id="JBHSGU010000005">
    <property type="protein sequence ID" value="MFC4700974.1"/>
    <property type="molecule type" value="Genomic_DNA"/>
</dbReference>